<dbReference type="EMBL" id="JBFAEG010000018">
    <property type="protein sequence ID" value="MEU5710103.1"/>
    <property type="molecule type" value="Genomic_DNA"/>
</dbReference>
<reference evidence="2 3" key="1">
    <citation type="submission" date="2024-06" db="EMBL/GenBank/DDBJ databases">
        <title>The Natural Products Discovery Center: Release of the First 8490 Sequenced Strains for Exploring Actinobacteria Biosynthetic Diversity.</title>
        <authorList>
            <person name="Kalkreuter E."/>
            <person name="Kautsar S.A."/>
            <person name="Yang D."/>
            <person name="Bader C.D."/>
            <person name="Teijaro C.N."/>
            <person name="Fluegel L."/>
            <person name="Davis C.M."/>
            <person name="Simpson J.R."/>
            <person name="Lauterbach L."/>
            <person name="Steele A.D."/>
            <person name="Gui C."/>
            <person name="Meng S."/>
            <person name="Li G."/>
            <person name="Viehrig K."/>
            <person name="Ye F."/>
            <person name="Su P."/>
            <person name="Kiefer A.F."/>
            <person name="Nichols A."/>
            <person name="Cepeda A.J."/>
            <person name="Yan W."/>
            <person name="Fan B."/>
            <person name="Jiang Y."/>
            <person name="Adhikari A."/>
            <person name="Zheng C.-J."/>
            <person name="Schuster L."/>
            <person name="Cowan T.M."/>
            <person name="Smanski M.J."/>
            <person name="Chevrette M.G."/>
            <person name="De Carvalho L.P.S."/>
            <person name="Shen B."/>
        </authorList>
    </citation>
    <scope>NUCLEOTIDE SEQUENCE [LARGE SCALE GENOMIC DNA]</scope>
    <source>
        <strain evidence="2 3">NPDC020594</strain>
    </source>
</reference>
<feature type="compositionally biased region" description="Pro residues" evidence="1">
    <location>
        <begin position="306"/>
        <end position="335"/>
    </location>
</feature>
<feature type="compositionally biased region" description="Pro residues" evidence="1">
    <location>
        <begin position="519"/>
        <end position="543"/>
    </location>
</feature>
<dbReference type="Proteomes" id="UP001551011">
    <property type="component" value="Unassembled WGS sequence"/>
</dbReference>
<feature type="compositionally biased region" description="Low complexity" evidence="1">
    <location>
        <begin position="448"/>
        <end position="469"/>
    </location>
</feature>
<feature type="compositionally biased region" description="Low complexity" evidence="1">
    <location>
        <begin position="336"/>
        <end position="348"/>
    </location>
</feature>
<name>A0ABV3ADR1_9ACTN</name>
<comment type="caution">
    <text evidence="2">The sequence shown here is derived from an EMBL/GenBank/DDBJ whole genome shotgun (WGS) entry which is preliminary data.</text>
</comment>
<feature type="compositionally biased region" description="Low complexity" evidence="1">
    <location>
        <begin position="508"/>
        <end position="518"/>
    </location>
</feature>
<sequence>MVTYAQAQERAEEWINGDVPAYQHREVRVREFELGFVVWGEDRAEGPCSDAGGQRLVIARDSGEATLWPALPVGEVIRRYEEEYGRADEPRDAVPAPAAARLDLNQTSFLLTPPEWLQEAADKLGLGERRTEGAGSPVPVADSSADAGSASAGAPVADGGSPGGTASGAASSGAAVSSGGSGPAETQAGVPAGADVPVGATPWAGTDTNAGSGEDDRSVPLPATVFAPPLSDADEAPRPPAVAADAPTALMSGGSQLPPTAVAPALDLPGAQGGAPGAPVPPGAPGVGQGSVPPPPPGTPAYGHPHVPPAPGTPPAGVPPYPPAQGTPSPPPAPAGAPGAPAYGYPQGPGAPGYGYPQGPGGAPHAPQPPGAPGSPARRLAPNAGDIADAATSKAAPPKKGRGGVGAPPPPPGAPGAPGARPGSAATPSAPGAPAGGYVPTQLVSSLGPEGPEGQVGPGDADGARTPGGTPSGGTPSGGAHHAATVLADPSRLGGGTPQPPGAPGMPDPSGAPAAPGAPGMPPAPPAQQAPGAPGAPQPPTAPGAPGTPSARGAVHHAETVLAAPPVAGPGVPPPPAPGAPGMPGAPGKPPVPGASAMPPGTPGGQPPMPPGSGGQPPMPPGPGGQPPMPPGPGGQPPMPPGPGGQPPMPPGPGGQPPMPPGPGGQPPMPPGVGGQPPVPPGTPGAPGMPPSAPGVQPPVPPGAAMPGQAPAYGYPQQGQPTVGPGYQAVLRYRAQDGSEQQLIRRSAPGTPHPEWQIFHELRAMNVPPDQVLELHTELESCELPGAYCARMIREQWPQARIASIAPYGTDHASRQQGMRQLLAHQGELHQVADGPARPAPVRAPLPPVQAAPPVPPEGIAQELAGAFGPGIFRFEQQAVSRQGVPPIVAHTLVVAGLPLDMGPFFWAQAQPGRPVPTLAELAAERGVRPAPDAGSYLVMGTDFGKAICVQYGTANIVAVPVEAGPGGAPVPPQFVNTGLPEFTRCLALLGRMWRLRYGLNQEQAGRWTVDFQAQLAALDPAALGSPESWWSVLLEQMWDGLL</sequence>
<feature type="compositionally biased region" description="Low complexity" evidence="1">
    <location>
        <begin position="544"/>
        <end position="553"/>
    </location>
</feature>
<protein>
    <submittedName>
        <fullName evidence="2">SUKH-4 family immunity protein</fullName>
    </submittedName>
</protein>
<dbReference type="RefSeq" id="WP_359258587.1">
    <property type="nucleotide sequence ID" value="NZ_JBFAEG010000018.1"/>
</dbReference>
<feature type="region of interest" description="Disordered" evidence="1">
    <location>
        <begin position="129"/>
        <end position="725"/>
    </location>
</feature>
<organism evidence="2 3">
    <name type="scientific">Streptomyces flaveolus</name>
    <dbReference type="NCBI Taxonomy" id="67297"/>
    <lineage>
        <taxon>Bacteria</taxon>
        <taxon>Bacillati</taxon>
        <taxon>Actinomycetota</taxon>
        <taxon>Actinomycetes</taxon>
        <taxon>Kitasatosporales</taxon>
        <taxon>Streptomycetaceae</taxon>
        <taxon>Streptomyces</taxon>
    </lineage>
</organism>
<evidence type="ECO:0000256" key="1">
    <source>
        <dbReference type="SAM" id="MobiDB-lite"/>
    </source>
</evidence>
<evidence type="ECO:0000313" key="3">
    <source>
        <dbReference type="Proteomes" id="UP001551011"/>
    </source>
</evidence>
<dbReference type="Pfam" id="PF14440">
    <property type="entry name" value="XOO_2897-deam"/>
    <property type="match status" value="1"/>
</dbReference>
<feature type="compositionally biased region" description="Pro residues" evidence="1">
    <location>
        <begin position="600"/>
        <end position="704"/>
    </location>
</feature>
<dbReference type="InterPro" id="IPR032722">
    <property type="entry name" value="Deaminase_XOO_2897"/>
</dbReference>
<feature type="compositionally biased region" description="Low complexity" evidence="1">
    <location>
        <begin position="417"/>
        <end position="441"/>
    </location>
</feature>
<dbReference type="InterPro" id="IPR025851">
    <property type="entry name" value="SUKH-4"/>
</dbReference>
<feature type="compositionally biased region" description="Low complexity" evidence="1">
    <location>
        <begin position="705"/>
        <end position="716"/>
    </location>
</feature>
<keyword evidence="3" id="KW-1185">Reference proteome</keyword>
<feature type="compositionally biased region" description="Low complexity" evidence="1">
    <location>
        <begin position="138"/>
        <end position="159"/>
    </location>
</feature>
<dbReference type="Pfam" id="PF14435">
    <property type="entry name" value="SUKH-4"/>
    <property type="match status" value="1"/>
</dbReference>
<feature type="compositionally biased region" description="Low complexity" evidence="1">
    <location>
        <begin position="167"/>
        <end position="178"/>
    </location>
</feature>
<proteinExistence type="predicted"/>
<accession>A0ABV3ADR1</accession>
<gene>
    <name evidence="2" type="ORF">AB0H04_25070</name>
</gene>
<evidence type="ECO:0000313" key="2">
    <source>
        <dbReference type="EMBL" id="MEU5710103.1"/>
    </source>
</evidence>
<feature type="compositionally biased region" description="Pro residues" evidence="1">
    <location>
        <begin position="567"/>
        <end position="581"/>
    </location>
</feature>
<feature type="compositionally biased region" description="Pro residues" evidence="1">
    <location>
        <begin position="498"/>
        <end position="507"/>
    </location>
</feature>
<feature type="compositionally biased region" description="Gly residues" evidence="1">
    <location>
        <begin position="350"/>
        <end position="362"/>
    </location>
</feature>